<protein>
    <submittedName>
        <fullName evidence="3">Aha1_N domain-containing protein</fullName>
    </submittedName>
</protein>
<dbReference type="WBParaSite" id="HPLM_0000924201-mRNA-1">
    <property type="protein sequence ID" value="HPLM_0000924201-mRNA-1"/>
    <property type="gene ID" value="HPLM_0000924201"/>
</dbReference>
<accession>A0A158QMT8</accession>
<dbReference type="Proteomes" id="UP000268014">
    <property type="component" value="Unassembled WGS sequence"/>
</dbReference>
<reference evidence="1 2" key="2">
    <citation type="submission" date="2018-11" db="EMBL/GenBank/DDBJ databases">
        <authorList>
            <consortium name="Pathogen Informatics"/>
        </authorList>
    </citation>
    <scope>NUCLEOTIDE SEQUENCE [LARGE SCALE GENOMIC DNA]</scope>
    <source>
        <strain evidence="1 2">MHpl1</strain>
    </source>
</reference>
<keyword evidence="2" id="KW-1185">Reference proteome</keyword>
<dbReference type="EMBL" id="UZAF01017018">
    <property type="protein sequence ID" value="VDO36936.1"/>
    <property type="molecule type" value="Genomic_DNA"/>
</dbReference>
<evidence type="ECO:0000313" key="3">
    <source>
        <dbReference type="WBParaSite" id="HPLM_0000924201-mRNA-1"/>
    </source>
</evidence>
<organism evidence="3">
    <name type="scientific">Haemonchus placei</name>
    <name type="common">Barber's pole worm</name>
    <dbReference type="NCBI Taxonomy" id="6290"/>
    <lineage>
        <taxon>Eukaryota</taxon>
        <taxon>Metazoa</taxon>
        <taxon>Ecdysozoa</taxon>
        <taxon>Nematoda</taxon>
        <taxon>Chromadorea</taxon>
        <taxon>Rhabditida</taxon>
        <taxon>Rhabditina</taxon>
        <taxon>Rhabditomorpha</taxon>
        <taxon>Strongyloidea</taxon>
        <taxon>Trichostrongylidae</taxon>
        <taxon>Haemonchus</taxon>
    </lineage>
</organism>
<evidence type="ECO:0000313" key="1">
    <source>
        <dbReference type="EMBL" id="VDO36936.1"/>
    </source>
</evidence>
<dbReference type="OrthoDB" id="5811183at2759"/>
<evidence type="ECO:0000313" key="2">
    <source>
        <dbReference type="Proteomes" id="UP000268014"/>
    </source>
</evidence>
<proteinExistence type="predicted"/>
<name>A0A158QMT8_HAEPC</name>
<sequence>MLKLLTPVMEFAPHDDGIRENLGQAIAALAQRNELLVVADVDEFIWEYYERRNQVQEFTTKLSWILRLLSSSFHRRAADIVPLLAINGGHSVNATVKVRWNKKIYTAKIVHISTKDQWEKEIGDVTGDGKLVEIFFTVGESSFNPQDGIDTGTESNNGATDTMEQIKAGVFELVEQMTQMKDSWQAASTISEKRLMK</sequence>
<gene>
    <name evidence="1" type="ORF">HPLM_LOCUS9234</name>
</gene>
<reference evidence="3" key="1">
    <citation type="submission" date="2016-04" db="UniProtKB">
        <authorList>
            <consortium name="WormBaseParasite"/>
        </authorList>
    </citation>
    <scope>IDENTIFICATION</scope>
</reference>
<dbReference type="AlphaFoldDB" id="A0A158QMT8"/>